<dbReference type="EMBL" id="PIPI01000007">
    <property type="protein sequence ID" value="RUO18920.1"/>
    <property type="molecule type" value="Genomic_DNA"/>
</dbReference>
<feature type="transmembrane region" description="Helical" evidence="1">
    <location>
        <begin position="40"/>
        <end position="63"/>
    </location>
</feature>
<name>A0A432VRH5_9GAMM</name>
<proteinExistence type="predicted"/>
<sequence length="144" mass="15985">MKLLGNRATELTKWLLSFLAGTLAFYSFDTFDDIRLTATTLVALSGTLTGFILTALSMLVGIADRPFILKLRQTRHYSVLVKGAFTSAALWLVVVVFGLLGHLTTDKTQQIILSIAVLSMVHALWFFVALGIKFRRVLVRVARI</sequence>
<comment type="caution">
    <text evidence="2">The sequence shown here is derived from an EMBL/GenBank/DDBJ whole genome shotgun (WGS) entry which is preliminary data.</text>
</comment>
<evidence type="ECO:0000256" key="1">
    <source>
        <dbReference type="SAM" id="Phobius"/>
    </source>
</evidence>
<evidence type="ECO:0000313" key="2">
    <source>
        <dbReference type="EMBL" id="RUO18920.1"/>
    </source>
</evidence>
<organism evidence="2 3">
    <name type="scientific">Aliidiomarina haloalkalitolerans</name>
    <dbReference type="NCBI Taxonomy" id="859059"/>
    <lineage>
        <taxon>Bacteria</taxon>
        <taxon>Pseudomonadati</taxon>
        <taxon>Pseudomonadota</taxon>
        <taxon>Gammaproteobacteria</taxon>
        <taxon>Alteromonadales</taxon>
        <taxon>Idiomarinaceae</taxon>
        <taxon>Aliidiomarina</taxon>
    </lineage>
</organism>
<accession>A0A432VRH5</accession>
<feature type="transmembrane region" description="Helical" evidence="1">
    <location>
        <begin position="84"/>
        <end position="105"/>
    </location>
</feature>
<protein>
    <submittedName>
        <fullName evidence="2">Uncharacterized protein</fullName>
    </submittedName>
</protein>
<keyword evidence="1" id="KW-1133">Transmembrane helix</keyword>
<feature type="transmembrane region" description="Helical" evidence="1">
    <location>
        <begin position="12"/>
        <end position="28"/>
    </location>
</feature>
<dbReference type="AlphaFoldDB" id="A0A432VRH5"/>
<keyword evidence="1" id="KW-0472">Membrane</keyword>
<keyword evidence="3" id="KW-1185">Reference proteome</keyword>
<dbReference type="Proteomes" id="UP000288212">
    <property type="component" value="Unassembled WGS sequence"/>
</dbReference>
<feature type="transmembrane region" description="Helical" evidence="1">
    <location>
        <begin position="111"/>
        <end position="132"/>
    </location>
</feature>
<evidence type="ECO:0000313" key="3">
    <source>
        <dbReference type="Proteomes" id="UP000288212"/>
    </source>
</evidence>
<reference evidence="2 3" key="1">
    <citation type="journal article" date="2011" name="Front. Microbiol.">
        <title>Genomic signatures of strain selection and enhancement in Bacillus atrophaeus var. globigii, a historical biowarfare simulant.</title>
        <authorList>
            <person name="Gibbons H.S."/>
            <person name="Broomall S.M."/>
            <person name="McNew L.A."/>
            <person name="Daligault H."/>
            <person name="Chapman C."/>
            <person name="Bruce D."/>
            <person name="Karavis M."/>
            <person name="Krepps M."/>
            <person name="McGregor P.A."/>
            <person name="Hong C."/>
            <person name="Park K.H."/>
            <person name="Akmal A."/>
            <person name="Feldman A."/>
            <person name="Lin J.S."/>
            <person name="Chang W.E."/>
            <person name="Higgs B.W."/>
            <person name="Demirev P."/>
            <person name="Lindquist J."/>
            <person name="Liem A."/>
            <person name="Fochler E."/>
            <person name="Read T.D."/>
            <person name="Tapia R."/>
            <person name="Johnson S."/>
            <person name="Bishop-Lilly K.A."/>
            <person name="Detter C."/>
            <person name="Han C."/>
            <person name="Sozhamannan S."/>
            <person name="Rosenzweig C.N."/>
            <person name="Skowronski E.W."/>
        </authorList>
    </citation>
    <scope>NUCLEOTIDE SEQUENCE [LARGE SCALE GENOMIC DNA]</scope>
    <source>
        <strain evidence="2 3">AK5</strain>
    </source>
</reference>
<gene>
    <name evidence="2" type="ORF">CWE06_10020</name>
</gene>
<keyword evidence="1" id="KW-0812">Transmembrane</keyword>